<evidence type="ECO:0008006" key="4">
    <source>
        <dbReference type="Google" id="ProtNLM"/>
    </source>
</evidence>
<proteinExistence type="predicted"/>
<evidence type="ECO:0000313" key="3">
    <source>
        <dbReference type="Proteomes" id="UP000627838"/>
    </source>
</evidence>
<evidence type="ECO:0000313" key="2">
    <source>
        <dbReference type="EMBL" id="MBE1537263.1"/>
    </source>
</evidence>
<keyword evidence="3" id="KW-1185">Reference proteome</keyword>
<feature type="region of interest" description="Disordered" evidence="1">
    <location>
        <begin position="384"/>
        <end position="406"/>
    </location>
</feature>
<accession>A0ABR9K352</accession>
<name>A0ABR9K352_9ACTN</name>
<dbReference type="EMBL" id="JADBDZ010000001">
    <property type="protein sequence ID" value="MBE1537263.1"/>
    <property type="molecule type" value="Genomic_DNA"/>
</dbReference>
<dbReference type="RefSeq" id="WP_192763168.1">
    <property type="nucleotide sequence ID" value="NZ_JADBDZ010000001.1"/>
</dbReference>
<dbReference type="Proteomes" id="UP000627838">
    <property type="component" value="Unassembled WGS sequence"/>
</dbReference>
<evidence type="ECO:0000256" key="1">
    <source>
        <dbReference type="SAM" id="MobiDB-lite"/>
    </source>
</evidence>
<sequence length="768" mass="85318">MVPAGREELRDRLAAALDLAGDGRDGDAAGQSYLAAMEGLLADAEAFGDPEVLFGVRVVYANALRFKAWENEPREVDAEALAVLRTCLLMWHAEPHRFDGVDVGNMWTEFHRVVDRYIRHAPEPAGQVSRLIDELERRCPPDRPHARYALGELRVRLEARRGNAAEAERLWRLQLARGPAREHLRPDMVAALDASMWARLGRHDLAVAALAPVLNGRIPTGGEPHEVRLLMPYLHTGRAAEAVAAHRRTWARTGMMFDELAAHMEFCARTGNEERGLDVLHRNFDCVAFSFRAVEGMWAMAAVALLCLRASAKGLDREVCVPCYCGGLDEDCDWLPLLTYAKLAKQLRWAALDHAEHLGELDGTPHLFEAVDALLFAEPVPERPELGPGPDVASSGRTAVPPSPHLRDADAAGLRAALRRARAPEPGRPRIMRTQRVVHGATAGGFADVVVAARFALLNDMLLDGFESWRLDLFAAVDELFRLRDERPDLFGAGRTDVLWRALPTMAERVLARPGPLLRQVRDLLDRAERHCRPGTEDLHRVRWFRAEAAARTGDAAALRAAWAEFRELPEAGRYARRAAVLRRARWWIDVGCDEEAFAVLGPLVADGDEREDLLLMPYLRAGLVERAREAHERTYATASGAPEVAAHLMYCAETGEPERGAEIILRTLDLLDVPDHDEFPFDRLELTAAAVRVSEAVAATGLDRTWTWTYPDEPDQPDEPDWSFARLADDCRVTLRLYARRWDEIAGTSVHTRAAADAVGDPVGGRG</sequence>
<reference evidence="2 3" key="1">
    <citation type="submission" date="2020-10" db="EMBL/GenBank/DDBJ databases">
        <title>Sequencing the genomes of 1000 actinobacteria strains.</title>
        <authorList>
            <person name="Klenk H.-P."/>
        </authorList>
    </citation>
    <scope>NUCLEOTIDE SEQUENCE [LARGE SCALE GENOMIC DNA]</scope>
    <source>
        <strain evidence="2 3">DSM 46744</strain>
    </source>
</reference>
<comment type="caution">
    <text evidence="2">The sequence shown here is derived from an EMBL/GenBank/DDBJ whole genome shotgun (WGS) entry which is preliminary data.</text>
</comment>
<organism evidence="2 3">
    <name type="scientific">Actinomadura algeriensis</name>
    <dbReference type="NCBI Taxonomy" id="1679523"/>
    <lineage>
        <taxon>Bacteria</taxon>
        <taxon>Bacillati</taxon>
        <taxon>Actinomycetota</taxon>
        <taxon>Actinomycetes</taxon>
        <taxon>Streptosporangiales</taxon>
        <taxon>Thermomonosporaceae</taxon>
        <taxon>Actinomadura</taxon>
    </lineage>
</organism>
<protein>
    <recommendedName>
        <fullName evidence="4">Tetratricopeptide repeat protein</fullName>
    </recommendedName>
</protein>
<gene>
    <name evidence="2" type="ORF">H4W34_007096</name>
</gene>